<comment type="similarity">
    <text evidence="4">Belongs to the class I-like SAM-binding methyltransferase superfamily. RNA M5U methyltransferase family.</text>
</comment>
<evidence type="ECO:0000256" key="2">
    <source>
        <dbReference type="ARBA" id="ARBA00022679"/>
    </source>
</evidence>
<dbReference type="eggNOG" id="COG2265">
    <property type="taxonomic scope" value="Bacteria"/>
</dbReference>
<evidence type="ECO:0000313" key="7">
    <source>
        <dbReference type="Proteomes" id="UP000004947"/>
    </source>
</evidence>
<feature type="binding site" evidence="4">
    <location>
        <position position="338"/>
    </location>
    <ligand>
        <name>S-adenosyl-L-methionine</name>
        <dbReference type="ChEBI" id="CHEBI:59789"/>
    </ligand>
</feature>
<dbReference type="SUPFAM" id="SSF53335">
    <property type="entry name" value="S-adenosyl-L-methionine-dependent methyltransferases"/>
    <property type="match status" value="1"/>
</dbReference>
<comment type="caution">
    <text evidence="6">The sequence shown here is derived from an EMBL/GenBank/DDBJ whole genome shotgun (WGS) entry which is preliminary data.</text>
</comment>
<feature type="binding site" evidence="4">
    <location>
        <position position="293"/>
    </location>
    <ligand>
        <name>S-adenosyl-L-methionine</name>
        <dbReference type="ChEBI" id="CHEBI:59789"/>
    </ligand>
</feature>
<dbReference type="GO" id="GO:0008757">
    <property type="term" value="F:S-adenosylmethionine-dependent methyltransferase activity"/>
    <property type="evidence" value="ECO:0007669"/>
    <property type="project" value="UniProtKB-ARBA"/>
</dbReference>
<dbReference type="Gene3D" id="3.40.50.150">
    <property type="entry name" value="Vaccinia Virus protein VP39"/>
    <property type="match status" value="1"/>
</dbReference>
<dbReference type="PANTHER" id="PTHR11061:SF30">
    <property type="entry name" value="TRNA (URACIL(54)-C(5))-METHYLTRANSFERASE"/>
    <property type="match status" value="1"/>
</dbReference>
<feature type="active site" evidence="5">
    <location>
        <position position="365"/>
    </location>
</feature>
<dbReference type="InterPro" id="IPR029063">
    <property type="entry name" value="SAM-dependent_MTases_sf"/>
</dbReference>
<dbReference type="GO" id="GO:0006396">
    <property type="term" value="P:RNA processing"/>
    <property type="evidence" value="ECO:0007669"/>
    <property type="project" value="InterPro"/>
</dbReference>
<dbReference type="PROSITE" id="PS01230">
    <property type="entry name" value="TRMA_1"/>
    <property type="match status" value="1"/>
</dbReference>
<proteinExistence type="inferred from homology"/>
<dbReference type="GO" id="GO:0009451">
    <property type="term" value="P:RNA modification"/>
    <property type="evidence" value="ECO:0007669"/>
    <property type="project" value="UniProtKB-ARBA"/>
</dbReference>
<gene>
    <name evidence="6" type="ORF">LNTAR_12711</name>
</gene>
<keyword evidence="2 4" id="KW-0808">Transferase</keyword>
<dbReference type="STRING" id="313628.LNTAR_12711"/>
<feature type="binding site" evidence="4">
    <location>
        <position position="243"/>
    </location>
    <ligand>
        <name>S-adenosyl-L-methionine</name>
        <dbReference type="ChEBI" id="CHEBI:59789"/>
    </ligand>
</feature>
<dbReference type="GO" id="GO:0032259">
    <property type="term" value="P:methylation"/>
    <property type="evidence" value="ECO:0007669"/>
    <property type="project" value="UniProtKB-KW"/>
</dbReference>
<organism evidence="6 7">
    <name type="scientific">Lentisphaera araneosa HTCC2155</name>
    <dbReference type="NCBI Taxonomy" id="313628"/>
    <lineage>
        <taxon>Bacteria</taxon>
        <taxon>Pseudomonadati</taxon>
        <taxon>Lentisphaerota</taxon>
        <taxon>Lentisphaeria</taxon>
        <taxon>Lentisphaerales</taxon>
        <taxon>Lentisphaeraceae</taxon>
        <taxon>Lentisphaera</taxon>
    </lineage>
</organism>
<dbReference type="Gene3D" id="2.40.50.1070">
    <property type="match status" value="1"/>
</dbReference>
<dbReference type="PANTHER" id="PTHR11061">
    <property type="entry name" value="RNA M5U METHYLTRANSFERASE"/>
    <property type="match status" value="1"/>
</dbReference>
<keyword evidence="3 4" id="KW-0949">S-adenosyl-L-methionine</keyword>
<evidence type="ECO:0000256" key="5">
    <source>
        <dbReference type="PROSITE-ProRule" id="PRU10015"/>
    </source>
</evidence>
<dbReference type="Pfam" id="PF05958">
    <property type="entry name" value="tRNA_U5-meth_tr"/>
    <property type="match status" value="1"/>
</dbReference>
<dbReference type="OrthoDB" id="9804590at2"/>
<dbReference type="InterPro" id="IPR030390">
    <property type="entry name" value="MeTrfase_TrmA_AS"/>
</dbReference>
<dbReference type="GO" id="GO:0008173">
    <property type="term" value="F:RNA methyltransferase activity"/>
    <property type="evidence" value="ECO:0007669"/>
    <property type="project" value="InterPro"/>
</dbReference>
<dbReference type="Proteomes" id="UP000004947">
    <property type="component" value="Unassembled WGS sequence"/>
</dbReference>
<protein>
    <submittedName>
        <fullName evidence="6">RNA methyltransferase-like protein</fullName>
    </submittedName>
</protein>
<dbReference type="InterPro" id="IPR030391">
    <property type="entry name" value="MeTrfase_TrmA_CS"/>
</dbReference>
<dbReference type="AlphaFoldDB" id="A6DJZ3"/>
<dbReference type="RefSeq" id="WP_007278209.1">
    <property type="nucleotide sequence ID" value="NZ_ABCK01000006.1"/>
</dbReference>
<dbReference type="InterPro" id="IPR010280">
    <property type="entry name" value="U5_MeTrfase_fam"/>
</dbReference>
<name>A6DJZ3_9BACT</name>
<evidence type="ECO:0000256" key="4">
    <source>
        <dbReference type="PROSITE-ProRule" id="PRU01024"/>
    </source>
</evidence>
<keyword evidence="7" id="KW-1185">Reference proteome</keyword>
<dbReference type="EMBL" id="ABCK01000006">
    <property type="protein sequence ID" value="EDM28217.1"/>
    <property type="molecule type" value="Genomic_DNA"/>
</dbReference>
<dbReference type="CDD" id="cd02440">
    <property type="entry name" value="AdoMet_MTases"/>
    <property type="match status" value="1"/>
</dbReference>
<dbReference type="NCBIfam" id="TIGR00479">
    <property type="entry name" value="rumA"/>
    <property type="match status" value="1"/>
</dbReference>
<feature type="active site" description="Nucleophile" evidence="4">
    <location>
        <position position="365"/>
    </location>
</feature>
<reference evidence="6 7" key="1">
    <citation type="journal article" date="2010" name="J. Bacteriol.">
        <title>Genome sequence of Lentisphaera araneosa HTCC2155T, the type species of the order Lentisphaerales in the phylum Lentisphaerae.</title>
        <authorList>
            <person name="Thrash J.C."/>
            <person name="Cho J.C."/>
            <person name="Vergin K.L."/>
            <person name="Morris R.M."/>
            <person name="Giovannoni S.J."/>
        </authorList>
    </citation>
    <scope>NUCLEOTIDE SEQUENCE [LARGE SCALE GENOMIC DNA]</scope>
    <source>
        <strain evidence="6 7">HTCC2155</strain>
    </source>
</reference>
<evidence type="ECO:0000256" key="3">
    <source>
        <dbReference type="ARBA" id="ARBA00022691"/>
    </source>
</evidence>
<accession>A6DJZ3</accession>
<sequence length="409" mass="46971">MARKKRVKGNAKAKEKFMQIFAEVRWKHRFDAEPACQHFEECGGCSLQQHSYEQQLEIKKQALERLVRETPGMSSLAKLEVEAVASARDYKYRQRMDFIVTPEGSGQRRCDGQKGIVELNECSLVEDENYAIYAKTLGLSREVGLEAYDQNKYYGCLRYIIIRRTRSGQQLVSLLTTSSADEAKLEQIAQKLLDEGVQSVYWNVNDNRLDDSLGECRKFWGQEFITENLLGRDFILGPLTFFQANHDVASAAYTSVRNFIKECQPKKIHDLYSGTCTMPVIFGDLVDSVTAVENFPENVRMAEKNLKANGIENVKFIEQDVAEFLKQSDLEMEFSVLNPPRKGMHEQALRRILELAPDNLAYLSCSPRSLLEDLGILFREYKPLKIQLFDMFPQTEHFETLVLLTKKGR</sequence>
<keyword evidence="1 4" id="KW-0489">Methyltransferase</keyword>
<dbReference type="PROSITE" id="PS51687">
    <property type="entry name" value="SAM_MT_RNA_M5U"/>
    <property type="match status" value="1"/>
</dbReference>
<dbReference type="PROSITE" id="PS01231">
    <property type="entry name" value="TRMA_2"/>
    <property type="match status" value="1"/>
</dbReference>
<feature type="binding site" evidence="4">
    <location>
        <position position="272"/>
    </location>
    <ligand>
        <name>S-adenosyl-L-methionine</name>
        <dbReference type="ChEBI" id="CHEBI:59789"/>
    </ligand>
</feature>
<evidence type="ECO:0000313" key="6">
    <source>
        <dbReference type="EMBL" id="EDM28217.1"/>
    </source>
</evidence>
<evidence type="ECO:0000256" key="1">
    <source>
        <dbReference type="ARBA" id="ARBA00022603"/>
    </source>
</evidence>